<dbReference type="Proteomes" id="UP000887013">
    <property type="component" value="Unassembled WGS sequence"/>
</dbReference>
<keyword evidence="1" id="KW-0732">Signal</keyword>
<sequence>MPKSLFLTLLTIWQTPKSKAARGLPDDGTLSGSAGAQVDSLVGYSLLRADDLREMVSGAEGTSGFVTAGRDQWRHLSMKTPRERFVTSHSPVYSE</sequence>
<dbReference type="AlphaFoldDB" id="A0A8X6NKI5"/>
<feature type="chain" id="PRO_5036501411" evidence="1">
    <location>
        <begin position="21"/>
        <end position="95"/>
    </location>
</feature>
<comment type="caution">
    <text evidence="2">The sequence shown here is derived from an EMBL/GenBank/DDBJ whole genome shotgun (WGS) entry which is preliminary data.</text>
</comment>
<evidence type="ECO:0000313" key="2">
    <source>
        <dbReference type="EMBL" id="GFT20232.1"/>
    </source>
</evidence>
<accession>A0A8X6NKI5</accession>
<reference evidence="2" key="1">
    <citation type="submission" date="2020-08" db="EMBL/GenBank/DDBJ databases">
        <title>Multicomponent nature underlies the extraordinary mechanical properties of spider dragline silk.</title>
        <authorList>
            <person name="Kono N."/>
            <person name="Nakamura H."/>
            <person name="Mori M."/>
            <person name="Yoshida Y."/>
            <person name="Ohtoshi R."/>
            <person name="Malay A.D."/>
            <person name="Moran D.A.P."/>
            <person name="Tomita M."/>
            <person name="Numata K."/>
            <person name="Arakawa K."/>
        </authorList>
    </citation>
    <scope>NUCLEOTIDE SEQUENCE</scope>
</reference>
<protein>
    <submittedName>
        <fullName evidence="2">Uncharacterized protein</fullName>
    </submittedName>
</protein>
<organism evidence="2 3">
    <name type="scientific">Nephila pilipes</name>
    <name type="common">Giant wood spider</name>
    <name type="synonym">Nephila maculata</name>
    <dbReference type="NCBI Taxonomy" id="299642"/>
    <lineage>
        <taxon>Eukaryota</taxon>
        <taxon>Metazoa</taxon>
        <taxon>Ecdysozoa</taxon>
        <taxon>Arthropoda</taxon>
        <taxon>Chelicerata</taxon>
        <taxon>Arachnida</taxon>
        <taxon>Araneae</taxon>
        <taxon>Araneomorphae</taxon>
        <taxon>Entelegynae</taxon>
        <taxon>Araneoidea</taxon>
        <taxon>Nephilidae</taxon>
        <taxon>Nephila</taxon>
    </lineage>
</organism>
<keyword evidence="3" id="KW-1185">Reference proteome</keyword>
<evidence type="ECO:0000256" key="1">
    <source>
        <dbReference type="SAM" id="SignalP"/>
    </source>
</evidence>
<dbReference type="EMBL" id="BMAW01059244">
    <property type="protein sequence ID" value="GFT20232.1"/>
    <property type="molecule type" value="Genomic_DNA"/>
</dbReference>
<proteinExistence type="predicted"/>
<name>A0A8X6NKI5_NEPPI</name>
<gene>
    <name evidence="2" type="ORF">NPIL_58221</name>
</gene>
<feature type="signal peptide" evidence="1">
    <location>
        <begin position="1"/>
        <end position="20"/>
    </location>
</feature>
<evidence type="ECO:0000313" key="3">
    <source>
        <dbReference type="Proteomes" id="UP000887013"/>
    </source>
</evidence>